<dbReference type="PANTHER" id="PTHR13281:SF0">
    <property type="entry name" value="TRANSMEMBRANE PROTEIN 70, MITOCHONDRIAL"/>
    <property type="match status" value="1"/>
</dbReference>
<keyword evidence="4" id="KW-1185">Reference proteome</keyword>
<evidence type="ECO:0000313" key="2">
    <source>
        <dbReference type="EMBL" id="CAH0477316.1"/>
    </source>
</evidence>
<gene>
    <name evidence="3" type="ORF">PBS001_LOCUS2867</name>
    <name evidence="2" type="ORF">PBS003_LOCUS4065</name>
</gene>
<feature type="transmembrane region" description="Helical" evidence="1">
    <location>
        <begin position="135"/>
        <end position="159"/>
    </location>
</feature>
<dbReference type="PANTHER" id="PTHR13281">
    <property type="entry name" value="TRANSMEMBRANE PROTEIN 70, MITOCHONDRIAL"/>
    <property type="match status" value="1"/>
</dbReference>
<proteinExistence type="predicted"/>
<dbReference type="GO" id="GO:0031966">
    <property type="term" value="C:mitochondrial membrane"/>
    <property type="evidence" value="ECO:0007669"/>
    <property type="project" value="TreeGrafter"/>
</dbReference>
<name>A0AAU9L0D5_9STRA</name>
<dbReference type="GO" id="GO:0033615">
    <property type="term" value="P:mitochondrial proton-transporting ATP synthase complex assembly"/>
    <property type="evidence" value="ECO:0007669"/>
    <property type="project" value="TreeGrafter"/>
</dbReference>
<dbReference type="Proteomes" id="UP001160483">
    <property type="component" value="Unassembled WGS sequence"/>
</dbReference>
<comment type="caution">
    <text evidence="2">The sequence shown here is derived from an EMBL/GenBank/DDBJ whole genome shotgun (WGS) entry which is preliminary data.</text>
</comment>
<dbReference type="Proteomes" id="UP001158986">
    <property type="component" value="Unassembled WGS sequence"/>
</dbReference>
<sequence length="251" mass="27965">MSPRSAVRLVKTFSASVRSLYTISYNTNRPDSSMALQRLAFGFNSRRSSVFHASHAVHHFSQSSRYDGDTQKPLGEKIDAIDKLQDSALIGDQVYWAPMSRAVRLMKAVSVTSCVLTSIGMPVLCIISEQDTSTIGKWAMCGTIMLFGLSTTSLFHYLFKPYVISMWLTSALLTNGTGRDATNDPMVTVETVTLFAQLTQSSFRLSEISPPTQGMHPMVSFQARGRHYFIHPEAIEDQNLLNRLVGARMRK</sequence>
<dbReference type="EMBL" id="CAKKTJ010000168">
    <property type="protein sequence ID" value="CAH0477316.1"/>
    <property type="molecule type" value="Genomic_DNA"/>
</dbReference>
<keyword evidence="1" id="KW-0472">Membrane</keyword>
<dbReference type="AlphaFoldDB" id="A0AAU9L0D5"/>
<protein>
    <submittedName>
        <fullName evidence="2">Uncharacterized protein</fullName>
    </submittedName>
</protein>
<dbReference type="EMBL" id="CAKLCB010000157">
    <property type="protein sequence ID" value="CAH0516183.1"/>
    <property type="molecule type" value="Genomic_DNA"/>
</dbReference>
<evidence type="ECO:0000256" key="1">
    <source>
        <dbReference type="SAM" id="Phobius"/>
    </source>
</evidence>
<keyword evidence="1" id="KW-0812">Transmembrane</keyword>
<evidence type="ECO:0000313" key="5">
    <source>
        <dbReference type="Proteomes" id="UP001160483"/>
    </source>
</evidence>
<feature type="transmembrane region" description="Helical" evidence="1">
    <location>
        <begin position="108"/>
        <end position="129"/>
    </location>
</feature>
<reference evidence="2 4" key="1">
    <citation type="submission" date="2021-11" db="EMBL/GenBank/DDBJ databases">
        <authorList>
            <person name="Islam A."/>
            <person name="Islam S."/>
            <person name="Flora M.S."/>
            <person name="Rahman M."/>
            <person name="Ziaur R.M."/>
            <person name="Epstein J.H."/>
            <person name="Hassan M."/>
            <person name="Klassen M."/>
            <person name="Woodard K."/>
            <person name="Webb A."/>
            <person name="Webby R.J."/>
            <person name="El Zowalaty M.E."/>
        </authorList>
    </citation>
    <scope>NUCLEOTIDE SEQUENCE</scope>
    <source>
        <strain evidence="3">Pbs1</strain>
        <strain evidence="2">Pbs3</strain>
    </source>
</reference>
<evidence type="ECO:0000313" key="4">
    <source>
        <dbReference type="Proteomes" id="UP001158986"/>
    </source>
</evidence>
<organism evidence="2 5">
    <name type="scientific">Peronospora belbahrii</name>
    <dbReference type="NCBI Taxonomy" id="622444"/>
    <lineage>
        <taxon>Eukaryota</taxon>
        <taxon>Sar</taxon>
        <taxon>Stramenopiles</taxon>
        <taxon>Oomycota</taxon>
        <taxon>Peronosporomycetes</taxon>
        <taxon>Peronosporales</taxon>
        <taxon>Peronosporaceae</taxon>
        <taxon>Peronospora</taxon>
    </lineage>
</organism>
<dbReference type="InterPro" id="IPR009724">
    <property type="entry name" value="TMEM70"/>
</dbReference>
<evidence type="ECO:0000313" key="3">
    <source>
        <dbReference type="EMBL" id="CAH0516183.1"/>
    </source>
</evidence>
<dbReference type="Pfam" id="PF06979">
    <property type="entry name" value="TMEM70"/>
    <property type="match status" value="1"/>
</dbReference>
<accession>A0AAU9L0D5</accession>
<keyword evidence="1" id="KW-1133">Transmembrane helix</keyword>
<dbReference type="InterPro" id="IPR045325">
    <property type="entry name" value="TMEM70/TMEM186/TMEM223"/>
</dbReference>